<dbReference type="InterPro" id="IPR050863">
    <property type="entry name" value="CenT-Element_Derived"/>
</dbReference>
<dbReference type="GO" id="GO:0003677">
    <property type="term" value="F:DNA binding"/>
    <property type="evidence" value="ECO:0007669"/>
    <property type="project" value="TreeGrafter"/>
</dbReference>
<name>F0WGP1_9STRA</name>
<sequence length="369" mass="41966">MKQPLRMRVRLTIEQQRTLVQHHANNDALTLHELGLWVKERFGLPSAPSISNLIQLLKRFRAHPELLQPCNDANVPASKITLLLDAQLLLWIEECGQRGIYITGHLIRLKAEPLRDELVTGSVAGYTTFNVVTTSSHSVRKEKPAQLVLPQSTMRARIVDYEAKDVYNPDETALYYSNADGTEKLPLLFVGSAVKPRCFGRQYGEHHGVQYKSTKKGWLTRDLFQEWLNVLNERMKKEGHHILLLLYNTSAHCAEKLLSNVEIEMLPPNTTSLLQPMDAGAIACLKAYFHRRQGCHAVDVADSVIDDEEKSTKDIYKVDVLQAMHWCRDAWESVTQSTIANCWKHTGIIPEDLYEHIQGIANVRLESTQ</sequence>
<protein>
    <submittedName>
        <fullName evidence="2">Uncharacterized protein AlNc14C93G5768</fullName>
    </submittedName>
</protein>
<proteinExistence type="predicted"/>
<gene>
    <name evidence="2" type="primary">AlNc14C93G5768</name>
    <name evidence="2" type="ORF">ALNC14_065480</name>
</gene>
<dbReference type="AlphaFoldDB" id="F0WGP1"/>
<dbReference type="InterPro" id="IPR004875">
    <property type="entry name" value="DDE_SF_endonuclease_dom"/>
</dbReference>
<evidence type="ECO:0000313" key="2">
    <source>
        <dbReference type="EMBL" id="CCA20405.1"/>
    </source>
</evidence>
<dbReference type="GO" id="GO:0005634">
    <property type="term" value="C:nucleus"/>
    <property type="evidence" value="ECO:0007669"/>
    <property type="project" value="TreeGrafter"/>
</dbReference>
<dbReference type="PANTHER" id="PTHR19303">
    <property type="entry name" value="TRANSPOSON"/>
    <property type="match status" value="1"/>
</dbReference>
<reference evidence="2" key="2">
    <citation type="submission" date="2011-02" db="EMBL/GenBank/DDBJ databases">
        <authorList>
            <person name="MacLean D."/>
        </authorList>
    </citation>
    <scope>NUCLEOTIDE SEQUENCE</scope>
</reference>
<dbReference type="EMBL" id="FR824138">
    <property type="protein sequence ID" value="CCA20405.1"/>
    <property type="molecule type" value="Genomic_DNA"/>
</dbReference>
<accession>F0WGP1</accession>
<dbReference type="HOGENOM" id="CLU_018294_0_1_1"/>
<evidence type="ECO:0000259" key="1">
    <source>
        <dbReference type="Pfam" id="PF03184"/>
    </source>
</evidence>
<dbReference type="Pfam" id="PF03184">
    <property type="entry name" value="DDE_1"/>
    <property type="match status" value="1"/>
</dbReference>
<organism evidence="2">
    <name type="scientific">Albugo laibachii Nc14</name>
    <dbReference type="NCBI Taxonomy" id="890382"/>
    <lineage>
        <taxon>Eukaryota</taxon>
        <taxon>Sar</taxon>
        <taxon>Stramenopiles</taxon>
        <taxon>Oomycota</taxon>
        <taxon>Peronosporomycetes</taxon>
        <taxon>Albuginales</taxon>
        <taxon>Albuginaceae</taxon>
        <taxon>Albugo</taxon>
    </lineage>
</organism>
<feature type="domain" description="DDE-1" evidence="1">
    <location>
        <begin position="172"/>
        <end position="343"/>
    </location>
</feature>
<dbReference type="PANTHER" id="PTHR19303:SF73">
    <property type="entry name" value="PROTEIN PDC2"/>
    <property type="match status" value="1"/>
</dbReference>
<reference evidence="2" key="1">
    <citation type="journal article" date="2011" name="PLoS Biol.">
        <title>Gene gain and loss during evolution of obligate parasitism in the white rust pathogen of Arabidopsis thaliana.</title>
        <authorList>
            <person name="Kemen E."/>
            <person name="Gardiner A."/>
            <person name="Schultz-Larsen T."/>
            <person name="Kemen A.C."/>
            <person name="Balmuth A.L."/>
            <person name="Robert-Seilaniantz A."/>
            <person name="Bailey K."/>
            <person name="Holub E."/>
            <person name="Studholme D.J."/>
            <person name="Maclean D."/>
            <person name="Jones J.D."/>
        </authorList>
    </citation>
    <scope>NUCLEOTIDE SEQUENCE</scope>
</reference>